<comment type="similarity">
    <text evidence="1">Belongs to the DDAH family.</text>
</comment>
<accession>A0A1X2I8M8</accession>
<organism evidence="4 5">
    <name type="scientific">Absidia repens</name>
    <dbReference type="NCBI Taxonomy" id="90262"/>
    <lineage>
        <taxon>Eukaryota</taxon>
        <taxon>Fungi</taxon>
        <taxon>Fungi incertae sedis</taxon>
        <taxon>Mucoromycota</taxon>
        <taxon>Mucoromycotina</taxon>
        <taxon>Mucoromycetes</taxon>
        <taxon>Mucorales</taxon>
        <taxon>Cunninghamellaceae</taxon>
        <taxon>Absidia</taxon>
    </lineage>
</organism>
<dbReference type="Proteomes" id="UP000193560">
    <property type="component" value="Unassembled WGS sequence"/>
</dbReference>
<evidence type="ECO:0000256" key="2">
    <source>
        <dbReference type="ARBA" id="ARBA00022801"/>
    </source>
</evidence>
<evidence type="ECO:0000313" key="4">
    <source>
        <dbReference type="EMBL" id="ORZ11799.1"/>
    </source>
</evidence>
<evidence type="ECO:0000313" key="5">
    <source>
        <dbReference type="Proteomes" id="UP000193560"/>
    </source>
</evidence>
<feature type="active site" description="Proton donor" evidence="3">
    <location>
        <position position="169"/>
    </location>
</feature>
<sequence>MTYSAAIVRVLPDSFGNCVTNVDNANSPINISLAKEQHELYTETLKKHIPNVIVVEADENHPDCSFVEDNATVFGHTAVIDQPGHPSRRGEVHAIEKALKQVPSVKTIIRMEEMDKDAFLDGGDVLNTGAHVFVGLSDRTNEKGGKVLEKAFEGQAKTFILQPPGDMLHLKCCVTALEDTKTLIAVESARSLVDEMNRLTDNYYTAIYVPDLVAANVLSANGLVLIQQGFPQSEQILRDQLKEYQIVALNMSEIIKADGALTCGSILIK</sequence>
<gene>
    <name evidence="4" type="ORF">BCR42DRAFT_420670</name>
</gene>
<keyword evidence="2" id="KW-0378">Hydrolase</keyword>
<dbReference type="PANTHER" id="PTHR12737:SF9">
    <property type="entry name" value="DIMETHYLARGININASE"/>
    <property type="match status" value="1"/>
</dbReference>
<dbReference type="GO" id="GO:0016597">
    <property type="term" value="F:amino acid binding"/>
    <property type="evidence" value="ECO:0007669"/>
    <property type="project" value="TreeGrafter"/>
</dbReference>
<keyword evidence="5" id="KW-1185">Reference proteome</keyword>
<protein>
    <submittedName>
        <fullName evidence="4">Uncharacterized protein</fullName>
    </submittedName>
</protein>
<evidence type="ECO:0000256" key="3">
    <source>
        <dbReference type="PIRSR" id="PIRSR633199-1"/>
    </source>
</evidence>
<evidence type="ECO:0000256" key="1">
    <source>
        <dbReference type="ARBA" id="ARBA00008532"/>
    </source>
</evidence>
<name>A0A1X2I8M8_9FUNG</name>
<dbReference type="STRING" id="90262.A0A1X2I8M8"/>
<dbReference type="AlphaFoldDB" id="A0A1X2I8M8"/>
<dbReference type="GO" id="GO:0006525">
    <property type="term" value="P:arginine metabolic process"/>
    <property type="evidence" value="ECO:0007669"/>
    <property type="project" value="TreeGrafter"/>
</dbReference>
<dbReference type="GO" id="GO:0016403">
    <property type="term" value="F:dimethylargininase activity"/>
    <property type="evidence" value="ECO:0007669"/>
    <property type="project" value="TreeGrafter"/>
</dbReference>
<comment type="caution">
    <text evidence="4">The sequence shown here is derived from an EMBL/GenBank/DDBJ whole genome shotgun (WGS) entry which is preliminary data.</text>
</comment>
<dbReference type="Gene3D" id="3.75.10.10">
    <property type="entry name" value="L-arginine/glycine Amidinotransferase, Chain A"/>
    <property type="match status" value="1"/>
</dbReference>
<dbReference type="EMBL" id="MCGE01000020">
    <property type="protein sequence ID" value="ORZ11799.1"/>
    <property type="molecule type" value="Genomic_DNA"/>
</dbReference>
<dbReference type="SUPFAM" id="SSF55909">
    <property type="entry name" value="Pentein"/>
    <property type="match status" value="1"/>
</dbReference>
<reference evidence="4 5" key="1">
    <citation type="submission" date="2016-07" db="EMBL/GenBank/DDBJ databases">
        <title>Pervasive Adenine N6-methylation of Active Genes in Fungi.</title>
        <authorList>
            <consortium name="DOE Joint Genome Institute"/>
            <person name="Mondo S.J."/>
            <person name="Dannebaum R.O."/>
            <person name="Kuo R.C."/>
            <person name="Labutti K."/>
            <person name="Haridas S."/>
            <person name="Kuo A."/>
            <person name="Salamov A."/>
            <person name="Ahrendt S.R."/>
            <person name="Lipzen A."/>
            <person name="Sullivan W."/>
            <person name="Andreopoulos W.B."/>
            <person name="Clum A."/>
            <person name="Lindquist E."/>
            <person name="Daum C."/>
            <person name="Ramamoorthy G.K."/>
            <person name="Gryganskyi A."/>
            <person name="Culley D."/>
            <person name="Magnuson J.K."/>
            <person name="James T.Y."/>
            <person name="O'Malley M.A."/>
            <person name="Stajich J.E."/>
            <person name="Spatafora J.W."/>
            <person name="Visel A."/>
            <person name="Grigoriev I.V."/>
        </authorList>
    </citation>
    <scope>NUCLEOTIDE SEQUENCE [LARGE SCALE GENOMIC DNA]</scope>
    <source>
        <strain evidence="4 5">NRRL 1336</strain>
    </source>
</reference>
<dbReference type="Pfam" id="PF19420">
    <property type="entry name" value="DDAH_eukar"/>
    <property type="match status" value="1"/>
</dbReference>
<dbReference type="PANTHER" id="PTHR12737">
    <property type="entry name" value="DIMETHYLARGININE DIMETHYLAMINOHYDROLASE"/>
    <property type="match status" value="1"/>
</dbReference>
<dbReference type="GO" id="GO:0000052">
    <property type="term" value="P:citrulline metabolic process"/>
    <property type="evidence" value="ECO:0007669"/>
    <property type="project" value="TreeGrafter"/>
</dbReference>
<dbReference type="InterPro" id="IPR033199">
    <property type="entry name" value="DDAH-like"/>
</dbReference>
<feature type="active site" description="Nucleophile" evidence="3">
    <location>
        <position position="263"/>
    </location>
</feature>
<dbReference type="GO" id="GO:0045429">
    <property type="term" value="P:positive regulation of nitric oxide biosynthetic process"/>
    <property type="evidence" value="ECO:0007669"/>
    <property type="project" value="TreeGrafter"/>
</dbReference>
<dbReference type="OrthoDB" id="26679at2759"/>
<proteinExistence type="inferred from homology"/>
<dbReference type="FunFam" id="3.75.10.10:FF:000004">
    <property type="entry name" value="N(G),N(G)-dimethylarginine dimethylaminohydrolase 1"/>
    <property type="match status" value="1"/>
</dbReference>